<dbReference type="AlphaFoldDB" id="A0A0L6UGZ9"/>
<keyword evidence="2" id="KW-1185">Reference proteome</keyword>
<sequence length="44" mass="5055">MDVRMFEENTGEGIENNSGPQALYNLLVTKSNDTFLFEFDHSRS</sequence>
<evidence type="ECO:0000313" key="2">
    <source>
        <dbReference type="Proteomes" id="UP000037035"/>
    </source>
</evidence>
<comment type="caution">
    <text evidence="1">The sequence shown here is derived from an EMBL/GenBank/DDBJ whole genome shotgun (WGS) entry which is preliminary data.</text>
</comment>
<organism evidence="1 2">
    <name type="scientific">Puccinia sorghi</name>
    <dbReference type="NCBI Taxonomy" id="27349"/>
    <lineage>
        <taxon>Eukaryota</taxon>
        <taxon>Fungi</taxon>
        <taxon>Dikarya</taxon>
        <taxon>Basidiomycota</taxon>
        <taxon>Pucciniomycotina</taxon>
        <taxon>Pucciniomycetes</taxon>
        <taxon>Pucciniales</taxon>
        <taxon>Pucciniaceae</taxon>
        <taxon>Puccinia</taxon>
    </lineage>
</organism>
<dbReference type="Proteomes" id="UP000037035">
    <property type="component" value="Unassembled WGS sequence"/>
</dbReference>
<protein>
    <submittedName>
        <fullName evidence="1">Uncharacterized protein</fullName>
    </submittedName>
</protein>
<accession>A0A0L6UGZ9</accession>
<dbReference type="EMBL" id="LAVV01011398">
    <property type="protein sequence ID" value="KNZ47816.1"/>
    <property type="molecule type" value="Genomic_DNA"/>
</dbReference>
<reference evidence="1 2" key="1">
    <citation type="submission" date="2015-08" db="EMBL/GenBank/DDBJ databases">
        <title>Next Generation Sequencing and Analysis of the Genome of Puccinia sorghi L Schw, the Causal Agent of Maize Common Rust.</title>
        <authorList>
            <person name="Rochi L."/>
            <person name="Burguener G."/>
            <person name="Darino M."/>
            <person name="Turjanski A."/>
            <person name="Kreff E."/>
            <person name="Dieguez M.J."/>
            <person name="Sacco F."/>
        </authorList>
    </citation>
    <scope>NUCLEOTIDE SEQUENCE [LARGE SCALE GENOMIC DNA]</scope>
    <source>
        <strain evidence="1 2">RO10H11247</strain>
    </source>
</reference>
<dbReference type="VEuPathDB" id="FungiDB:VP01_6110g1"/>
<proteinExistence type="predicted"/>
<evidence type="ECO:0000313" key="1">
    <source>
        <dbReference type="EMBL" id="KNZ47816.1"/>
    </source>
</evidence>
<gene>
    <name evidence="1" type="ORF">VP01_6110g1</name>
</gene>
<name>A0A0L6UGZ9_9BASI</name>